<protein>
    <recommendedName>
        <fullName evidence="5">Short-chain dehydrogenase</fullName>
    </recommendedName>
</protein>
<gene>
    <name evidence="3" type="ORF">COX64_00820</name>
</gene>
<dbReference type="AlphaFoldDB" id="A0A2M7W2U7"/>
<dbReference type="Gene3D" id="3.40.50.720">
    <property type="entry name" value="NAD(P)-binding Rossmann-like Domain"/>
    <property type="match status" value="1"/>
</dbReference>
<dbReference type="SUPFAM" id="SSF51735">
    <property type="entry name" value="NAD(P)-binding Rossmann-fold domains"/>
    <property type="match status" value="1"/>
</dbReference>
<dbReference type="EMBL" id="PFQB01000019">
    <property type="protein sequence ID" value="PJA15402.1"/>
    <property type="molecule type" value="Genomic_DNA"/>
</dbReference>
<sequence length="237" mass="25915">MKTAIVTGATSDIGQAIISELLTNNYQVIAIGRDENKLNLLQNLSTAIVAKKIDLSDLSATIQLANELLTNYTKIDTFIHCAAIWHTEESVLAGIDYCDFSEKQVLDTLNVGLVSPMLLIRALIPKFVVNSSIIFLTGTFSNGGKGWIPYFVSKRATEDLVIGLSDELKTKHITVNAISPADTNTAAYRKFFPNDLEGTIDTKSIASETMTLVDGLETGIVRVLRKNVPTHDLFHSN</sequence>
<dbReference type="PANTHER" id="PTHR43639:SF1">
    <property type="entry name" value="SHORT-CHAIN DEHYDROGENASE_REDUCTASE FAMILY PROTEIN"/>
    <property type="match status" value="1"/>
</dbReference>
<name>A0A2M7W2U7_9BACT</name>
<keyword evidence="2" id="KW-0560">Oxidoreductase</keyword>
<reference evidence="4" key="1">
    <citation type="submission" date="2017-09" db="EMBL/GenBank/DDBJ databases">
        <title>Depth-based differentiation of microbial function through sediment-hosted aquifers and enrichment of novel symbionts in the deep terrestrial subsurface.</title>
        <authorList>
            <person name="Probst A.J."/>
            <person name="Ladd B."/>
            <person name="Jarett J.K."/>
            <person name="Geller-Mcgrath D.E."/>
            <person name="Sieber C.M.K."/>
            <person name="Emerson J.B."/>
            <person name="Anantharaman K."/>
            <person name="Thomas B.C."/>
            <person name="Malmstrom R."/>
            <person name="Stieglmeier M."/>
            <person name="Klingl A."/>
            <person name="Woyke T."/>
            <person name="Ryan C.M."/>
            <person name="Banfield J.F."/>
        </authorList>
    </citation>
    <scope>NUCLEOTIDE SEQUENCE [LARGE SCALE GENOMIC DNA]</scope>
</reference>
<dbReference type="InterPro" id="IPR036291">
    <property type="entry name" value="NAD(P)-bd_dom_sf"/>
</dbReference>
<comment type="caution">
    <text evidence="3">The sequence shown here is derived from an EMBL/GenBank/DDBJ whole genome shotgun (WGS) entry which is preliminary data.</text>
</comment>
<evidence type="ECO:0000256" key="2">
    <source>
        <dbReference type="ARBA" id="ARBA00023002"/>
    </source>
</evidence>
<dbReference type="PRINTS" id="PR00081">
    <property type="entry name" value="GDHRDH"/>
</dbReference>
<organism evidence="3 4">
    <name type="scientific">Candidatus Dojkabacteria bacterium CG_4_10_14_0_2_um_filter_Dojkabacteria_WS6_41_15</name>
    <dbReference type="NCBI Taxonomy" id="2014249"/>
    <lineage>
        <taxon>Bacteria</taxon>
        <taxon>Candidatus Dojkabacteria</taxon>
    </lineage>
</organism>
<dbReference type="GO" id="GO:0016491">
    <property type="term" value="F:oxidoreductase activity"/>
    <property type="evidence" value="ECO:0007669"/>
    <property type="project" value="UniProtKB-KW"/>
</dbReference>
<evidence type="ECO:0008006" key="5">
    <source>
        <dbReference type="Google" id="ProtNLM"/>
    </source>
</evidence>
<dbReference type="PANTHER" id="PTHR43639">
    <property type="entry name" value="OXIDOREDUCTASE, SHORT-CHAIN DEHYDROGENASE/REDUCTASE FAMILY (AFU_ORTHOLOGUE AFUA_5G02870)"/>
    <property type="match status" value="1"/>
</dbReference>
<dbReference type="CDD" id="cd05233">
    <property type="entry name" value="SDR_c"/>
    <property type="match status" value="1"/>
</dbReference>
<accession>A0A2M7W2U7</accession>
<evidence type="ECO:0000256" key="1">
    <source>
        <dbReference type="ARBA" id="ARBA00006484"/>
    </source>
</evidence>
<evidence type="ECO:0000313" key="3">
    <source>
        <dbReference type="EMBL" id="PJA15402.1"/>
    </source>
</evidence>
<dbReference type="Pfam" id="PF00106">
    <property type="entry name" value="adh_short"/>
    <property type="match status" value="1"/>
</dbReference>
<comment type="similarity">
    <text evidence="1">Belongs to the short-chain dehydrogenases/reductases (SDR) family.</text>
</comment>
<dbReference type="InterPro" id="IPR002347">
    <property type="entry name" value="SDR_fam"/>
</dbReference>
<dbReference type="Proteomes" id="UP000228952">
    <property type="component" value="Unassembled WGS sequence"/>
</dbReference>
<evidence type="ECO:0000313" key="4">
    <source>
        <dbReference type="Proteomes" id="UP000228952"/>
    </source>
</evidence>
<proteinExistence type="inferred from homology"/>